<gene>
    <name evidence="2" type="ORF">BLA29_011505</name>
</gene>
<dbReference type="EMBL" id="MUJZ01051519">
    <property type="protein sequence ID" value="OTF73454.1"/>
    <property type="molecule type" value="Genomic_DNA"/>
</dbReference>
<feature type="transmembrane region" description="Helical" evidence="1">
    <location>
        <begin position="86"/>
        <end position="105"/>
    </location>
</feature>
<feature type="transmembrane region" description="Helical" evidence="1">
    <location>
        <begin position="51"/>
        <end position="74"/>
    </location>
</feature>
<feature type="non-terminal residue" evidence="2">
    <location>
        <position position="120"/>
    </location>
</feature>
<evidence type="ECO:0000313" key="2">
    <source>
        <dbReference type="EMBL" id="OTF73454.1"/>
    </source>
</evidence>
<evidence type="ECO:0000313" key="3">
    <source>
        <dbReference type="Proteomes" id="UP000194236"/>
    </source>
</evidence>
<dbReference type="GO" id="GO:0043252">
    <property type="term" value="P:sodium-independent organic anion transport"/>
    <property type="evidence" value="ECO:0007669"/>
    <property type="project" value="TreeGrafter"/>
</dbReference>
<reference evidence="2 3" key="1">
    <citation type="submission" date="2017-03" db="EMBL/GenBank/DDBJ databases">
        <title>Genome Survey of Euroglyphus maynei.</title>
        <authorList>
            <person name="Arlian L.G."/>
            <person name="Morgan M.S."/>
            <person name="Rider S.D."/>
        </authorList>
    </citation>
    <scope>NUCLEOTIDE SEQUENCE [LARGE SCALE GENOMIC DNA]</scope>
    <source>
        <strain evidence="2">Arlian Lab</strain>
        <tissue evidence="2">Whole body</tissue>
    </source>
</reference>
<accession>A0A1Y3B074</accession>
<dbReference type="PANTHER" id="PTHR11388:SF76">
    <property type="entry name" value="SOLUTE CARRIER ORGANIC ANION TRANSPORTER FAMILY MEMBER"/>
    <property type="match status" value="1"/>
</dbReference>
<comment type="caution">
    <text evidence="2">The sequence shown here is derived from an EMBL/GenBank/DDBJ whole genome shotgun (WGS) entry which is preliminary data.</text>
</comment>
<dbReference type="PANTHER" id="PTHR11388">
    <property type="entry name" value="ORGANIC ANION TRANSPORTER"/>
    <property type="match status" value="1"/>
</dbReference>
<keyword evidence="1" id="KW-0472">Membrane</keyword>
<dbReference type="Pfam" id="PF03137">
    <property type="entry name" value="OATP"/>
    <property type="match status" value="1"/>
</dbReference>
<sequence>MFFFPKSFIKTEEFETKRDKNDSTFQVGYLGYYIVKPKYIELQYRQSASSASFFTGITSVATMAIGTMAGGVLIRSLRPSARKIAIFVVIVEFLSSVAIFGGMFLQCPTPQFFGLEQMNP</sequence>
<organism evidence="2 3">
    <name type="scientific">Euroglyphus maynei</name>
    <name type="common">Mayne's house dust mite</name>
    <dbReference type="NCBI Taxonomy" id="6958"/>
    <lineage>
        <taxon>Eukaryota</taxon>
        <taxon>Metazoa</taxon>
        <taxon>Ecdysozoa</taxon>
        <taxon>Arthropoda</taxon>
        <taxon>Chelicerata</taxon>
        <taxon>Arachnida</taxon>
        <taxon>Acari</taxon>
        <taxon>Acariformes</taxon>
        <taxon>Sarcoptiformes</taxon>
        <taxon>Astigmata</taxon>
        <taxon>Psoroptidia</taxon>
        <taxon>Analgoidea</taxon>
        <taxon>Pyroglyphidae</taxon>
        <taxon>Pyroglyphinae</taxon>
        <taxon>Euroglyphus</taxon>
    </lineage>
</organism>
<proteinExistence type="predicted"/>
<evidence type="ECO:0000256" key="1">
    <source>
        <dbReference type="SAM" id="Phobius"/>
    </source>
</evidence>
<dbReference type="GO" id="GO:0016323">
    <property type="term" value="C:basolateral plasma membrane"/>
    <property type="evidence" value="ECO:0007669"/>
    <property type="project" value="TreeGrafter"/>
</dbReference>
<protein>
    <submittedName>
        <fullName evidence="2">Uncharacterized protein</fullName>
    </submittedName>
</protein>
<name>A0A1Y3B074_EURMA</name>
<dbReference type="GO" id="GO:0015347">
    <property type="term" value="F:sodium-independent organic anion transmembrane transporter activity"/>
    <property type="evidence" value="ECO:0007669"/>
    <property type="project" value="TreeGrafter"/>
</dbReference>
<dbReference type="InterPro" id="IPR004156">
    <property type="entry name" value="OATP"/>
</dbReference>
<keyword evidence="1" id="KW-0812">Transmembrane</keyword>
<dbReference type="AlphaFoldDB" id="A0A1Y3B074"/>
<keyword evidence="3" id="KW-1185">Reference proteome</keyword>
<keyword evidence="1" id="KW-1133">Transmembrane helix</keyword>
<dbReference type="OrthoDB" id="5062115at2759"/>
<dbReference type="Proteomes" id="UP000194236">
    <property type="component" value="Unassembled WGS sequence"/>
</dbReference>